<sequence length="208" mass="24227">MTTIKEIPAFQLATIYRVMLKRISKGYTAEQLTFLIGAPENHIQDIEALKKPFYSMDDLERIARALEESNPQSLFSPINNEAILKIAVSREYAEGNFIHSFYLLDKNNNEKELFRLQEEECPEFDDLLRSDEILDTVSDIVDVMIRSGYFYEPKLPYEIFSTINTLQPEPLNSCYIQFALQRFCTDEKDHGRLRIVGSAKEPYRYEAC</sequence>
<dbReference type="RefSeq" id="WP_139298302.1">
    <property type="nucleotide sequence ID" value="NZ_FNRA01000004.1"/>
</dbReference>
<name>A0A1H4CY33_9SPHI</name>
<dbReference type="Proteomes" id="UP000198850">
    <property type="component" value="Unassembled WGS sequence"/>
</dbReference>
<reference evidence="1 2" key="1">
    <citation type="submission" date="2016-10" db="EMBL/GenBank/DDBJ databases">
        <authorList>
            <person name="de Groot N.N."/>
        </authorList>
    </citation>
    <scope>NUCLEOTIDE SEQUENCE [LARGE SCALE GENOMIC DNA]</scope>
    <source>
        <strain evidence="1 2">DSM 19033</strain>
    </source>
</reference>
<proteinExistence type="predicted"/>
<evidence type="ECO:0000313" key="2">
    <source>
        <dbReference type="Proteomes" id="UP000198850"/>
    </source>
</evidence>
<dbReference type="AlphaFoldDB" id="A0A1H4CY33"/>
<dbReference type="CDD" id="cd00093">
    <property type="entry name" value="HTH_XRE"/>
    <property type="match status" value="1"/>
</dbReference>
<gene>
    <name evidence="1" type="ORF">SAMN05443550_104239</name>
</gene>
<dbReference type="Gene3D" id="1.10.260.40">
    <property type="entry name" value="lambda repressor-like DNA-binding domains"/>
    <property type="match status" value="1"/>
</dbReference>
<evidence type="ECO:0000313" key="1">
    <source>
        <dbReference type="EMBL" id="SEA65156.1"/>
    </source>
</evidence>
<keyword evidence="2" id="KW-1185">Reference proteome</keyword>
<dbReference type="EMBL" id="FNRA01000004">
    <property type="protein sequence ID" value="SEA65156.1"/>
    <property type="molecule type" value="Genomic_DNA"/>
</dbReference>
<dbReference type="InterPro" id="IPR010982">
    <property type="entry name" value="Lambda_DNA-bd_dom_sf"/>
</dbReference>
<accession>A0A1H4CY33</accession>
<protein>
    <submittedName>
        <fullName evidence="1">Uncharacterized protein</fullName>
    </submittedName>
</protein>
<dbReference type="GO" id="GO:0003677">
    <property type="term" value="F:DNA binding"/>
    <property type="evidence" value="ECO:0007669"/>
    <property type="project" value="InterPro"/>
</dbReference>
<dbReference type="InterPro" id="IPR001387">
    <property type="entry name" value="Cro/C1-type_HTH"/>
</dbReference>
<dbReference type="STRING" id="425514.SAMN05443550_104239"/>
<dbReference type="OrthoDB" id="978725at2"/>
<organism evidence="1 2">
    <name type="scientific">Pedobacter hartonius</name>
    <dbReference type="NCBI Taxonomy" id="425514"/>
    <lineage>
        <taxon>Bacteria</taxon>
        <taxon>Pseudomonadati</taxon>
        <taxon>Bacteroidota</taxon>
        <taxon>Sphingobacteriia</taxon>
        <taxon>Sphingobacteriales</taxon>
        <taxon>Sphingobacteriaceae</taxon>
        <taxon>Pedobacter</taxon>
    </lineage>
</organism>